<name>A0A6A5STF4_9PLEO</name>
<dbReference type="Gene3D" id="1.25.40.20">
    <property type="entry name" value="Ankyrin repeat-containing domain"/>
    <property type="match status" value="1"/>
</dbReference>
<dbReference type="EMBL" id="ML976021">
    <property type="protein sequence ID" value="KAF1943895.1"/>
    <property type="molecule type" value="Genomic_DNA"/>
</dbReference>
<protein>
    <recommendedName>
        <fullName evidence="3">Ankyrin</fullName>
    </recommendedName>
</protein>
<dbReference type="Proteomes" id="UP000800038">
    <property type="component" value="Unassembled WGS sequence"/>
</dbReference>
<accession>A0A6A5STF4</accession>
<dbReference type="SUPFAM" id="SSF48403">
    <property type="entry name" value="Ankyrin repeat"/>
    <property type="match status" value="1"/>
</dbReference>
<sequence length="294" mass="33711">MLEKILITFTPELAALHSTDGSFRSQRSQDPSQSDNSQGIIDLEASIYYGSFLHKLAIKEICHSGNHDLVQYVFNYRETIHPSIFPLTNLSYLNSAIWCMDHLIRPLLGICNLDWDDQISLLRWTVEEHNFTELKMLWEIPRFKKRYKRKDRRHQLVDPLICAIERQCPTMIDLIKKENTWTQDQRNRLLLQVALQAGNIHAVRRIVELLTETTKVLNGTGISGATLNLLTHTTADSEHELSLLERLLEKGARMTYAHFGITALHVAPEDEEVHVSTLLLEETSAAEIAADLDF</sequence>
<proteinExistence type="predicted"/>
<evidence type="ECO:0008006" key="3">
    <source>
        <dbReference type="Google" id="ProtNLM"/>
    </source>
</evidence>
<reference evidence="1" key="1">
    <citation type="journal article" date="2020" name="Stud. Mycol.">
        <title>101 Dothideomycetes genomes: a test case for predicting lifestyles and emergence of pathogens.</title>
        <authorList>
            <person name="Haridas S."/>
            <person name="Albert R."/>
            <person name="Binder M."/>
            <person name="Bloem J."/>
            <person name="Labutti K."/>
            <person name="Salamov A."/>
            <person name="Andreopoulos B."/>
            <person name="Baker S."/>
            <person name="Barry K."/>
            <person name="Bills G."/>
            <person name="Bluhm B."/>
            <person name="Cannon C."/>
            <person name="Castanera R."/>
            <person name="Culley D."/>
            <person name="Daum C."/>
            <person name="Ezra D."/>
            <person name="Gonzalez J."/>
            <person name="Henrissat B."/>
            <person name="Kuo A."/>
            <person name="Liang C."/>
            <person name="Lipzen A."/>
            <person name="Lutzoni F."/>
            <person name="Magnuson J."/>
            <person name="Mondo S."/>
            <person name="Nolan M."/>
            <person name="Ohm R."/>
            <person name="Pangilinan J."/>
            <person name="Park H.-J."/>
            <person name="Ramirez L."/>
            <person name="Alfaro M."/>
            <person name="Sun H."/>
            <person name="Tritt A."/>
            <person name="Yoshinaga Y."/>
            <person name="Zwiers L.-H."/>
            <person name="Turgeon B."/>
            <person name="Goodwin S."/>
            <person name="Spatafora J."/>
            <person name="Crous P."/>
            <person name="Grigoriev I."/>
        </authorList>
    </citation>
    <scope>NUCLEOTIDE SEQUENCE</scope>
    <source>
        <strain evidence="1">CBS 161.51</strain>
    </source>
</reference>
<keyword evidence="2" id="KW-1185">Reference proteome</keyword>
<gene>
    <name evidence="1" type="ORF">EJ02DRAFT_420892</name>
</gene>
<organism evidence="1 2">
    <name type="scientific">Clathrospora elynae</name>
    <dbReference type="NCBI Taxonomy" id="706981"/>
    <lineage>
        <taxon>Eukaryota</taxon>
        <taxon>Fungi</taxon>
        <taxon>Dikarya</taxon>
        <taxon>Ascomycota</taxon>
        <taxon>Pezizomycotina</taxon>
        <taxon>Dothideomycetes</taxon>
        <taxon>Pleosporomycetidae</taxon>
        <taxon>Pleosporales</taxon>
        <taxon>Diademaceae</taxon>
        <taxon>Clathrospora</taxon>
    </lineage>
</organism>
<evidence type="ECO:0000313" key="1">
    <source>
        <dbReference type="EMBL" id="KAF1943895.1"/>
    </source>
</evidence>
<dbReference type="AlphaFoldDB" id="A0A6A5STF4"/>
<evidence type="ECO:0000313" key="2">
    <source>
        <dbReference type="Proteomes" id="UP000800038"/>
    </source>
</evidence>
<dbReference type="InterPro" id="IPR036770">
    <property type="entry name" value="Ankyrin_rpt-contain_sf"/>
</dbReference>